<organism evidence="1 2">
    <name type="scientific">Streptomyces phage Janus</name>
    <dbReference type="NCBI Taxonomy" id="2510525"/>
    <lineage>
        <taxon>Viruses</taxon>
        <taxon>Duplodnaviria</taxon>
        <taxon>Heunggongvirae</taxon>
        <taxon>Uroviricota</taxon>
        <taxon>Caudoviricetes</taxon>
        <taxon>Arquatrovirinae</taxon>
        <taxon>Janusvirus</taxon>
        <taxon>Janusvirus janus</taxon>
    </lineage>
</organism>
<gene>
    <name evidence="1" type="primary">64</name>
    <name evidence="1" type="ORF">SEA_JANUS_64</name>
</gene>
<reference evidence="1 2" key="1">
    <citation type="submission" date="2019-01" db="EMBL/GenBank/DDBJ databases">
        <authorList>
            <person name="Molina J."/>
            <person name="Li Y."/>
            <person name="Tei-Muno D.A."/>
            <person name="Klug H.M."/>
            <person name="Nayek S."/>
            <person name="Layton S.R."/>
            <person name="Kim T."/>
            <person name="Hughes L.E."/>
            <person name="Garlena R.A."/>
            <person name="Russell D.A."/>
            <person name="Pope W.H."/>
            <person name="Jacobs-Sera D."/>
            <person name="Hatfull G.F."/>
        </authorList>
    </citation>
    <scope>NUCLEOTIDE SEQUENCE [LARGE SCALE GENOMIC DNA]</scope>
</reference>
<proteinExistence type="predicted"/>
<evidence type="ECO:0000313" key="1">
    <source>
        <dbReference type="EMBL" id="QAY15968.1"/>
    </source>
</evidence>
<dbReference type="KEGG" id="vg:64470961"/>
<evidence type="ECO:0000313" key="2">
    <source>
        <dbReference type="Proteomes" id="UP000289966"/>
    </source>
</evidence>
<dbReference type="EMBL" id="MK392366">
    <property type="protein sequence ID" value="QAY15968.1"/>
    <property type="molecule type" value="Genomic_DNA"/>
</dbReference>
<dbReference type="RefSeq" id="YP_010055038.1">
    <property type="nucleotide sequence ID" value="NC_054660.1"/>
</dbReference>
<dbReference type="GeneID" id="64470961"/>
<dbReference type="Proteomes" id="UP000289966">
    <property type="component" value="Segment"/>
</dbReference>
<accession>A0A411CPV5</accession>
<keyword evidence="2" id="KW-1185">Reference proteome</keyword>
<name>A0A411CPV5_9CAUD</name>
<sequence length="82" mass="9296">MSRADSGWEYIQGVPRWAPTVETAIAELTYDKYGQEYEESVAKLMDIVRAAQRDCAQKLSEAGHEEAARLIFPTYPEEPDSE</sequence>
<protein>
    <submittedName>
        <fullName evidence="1">Uncharacterized protein</fullName>
    </submittedName>
</protein>